<name>A0A9W9HNY8_9EURO</name>
<accession>A0A9W9HNY8</accession>
<reference evidence="1" key="2">
    <citation type="journal article" date="2023" name="IMA Fungus">
        <title>Comparative genomic study of the Penicillium genus elucidates a diverse pangenome and 15 lateral gene transfer events.</title>
        <authorList>
            <person name="Petersen C."/>
            <person name="Sorensen T."/>
            <person name="Nielsen M.R."/>
            <person name="Sondergaard T.E."/>
            <person name="Sorensen J.L."/>
            <person name="Fitzpatrick D.A."/>
            <person name="Frisvad J.C."/>
            <person name="Nielsen K.L."/>
        </authorList>
    </citation>
    <scope>NUCLEOTIDE SEQUENCE</scope>
    <source>
        <strain evidence="1">IBT 21917</strain>
    </source>
</reference>
<proteinExistence type="predicted"/>
<protein>
    <submittedName>
        <fullName evidence="1">Uncharacterized protein</fullName>
    </submittedName>
</protein>
<gene>
    <name evidence="1" type="ORF">N7492_010257</name>
</gene>
<keyword evidence="2" id="KW-1185">Reference proteome</keyword>
<comment type="caution">
    <text evidence="1">The sequence shown here is derived from an EMBL/GenBank/DDBJ whole genome shotgun (WGS) entry which is preliminary data.</text>
</comment>
<evidence type="ECO:0000313" key="1">
    <source>
        <dbReference type="EMBL" id="KAJ5151962.1"/>
    </source>
</evidence>
<dbReference type="AlphaFoldDB" id="A0A9W9HNY8"/>
<evidence type="ECO:0000313" key="2">
    <source>
        <dbReference type="Proteomes" id="UP001146351"/>
    </source>
</evidence>
<organism evidence="1 2">
    <name type="scientific">Penicillium capsulatum</name>
    <dbReference type="NCBI Taxonomy" id="69766"/>
    <lineage>
        <taxon>Eukaryota</taxon>
        <taxon>Fungi</taxon>
        <taxon>Dikarya</taxon>
        <taxon>Ascomycota</taxon>
        <taxon>Pezizomycotina</taxon>
        <taxon>Eurotiomycetes</taxon>
        <taxon>Eurotiomycetidae</taxon>
        <taxon>Eurotiales</taxon>
        <taxon>Aspergillaceae</taxon>
        <taxon>Penicillium</taxon>
    </lineage>
</organism>
<sequence>MADCNQEFAELWEQLEANNPPLAETNRIGTVEFHPYTENRNTQRTYNPTPHSQSLIVIVLLKHGFISLGYLLSTFDGTDEKRQQALTGIKQKMTASVAEVLKHKDPRGLGILAMVSTDVSTKMINRARDVQAVLEIVPEEISIALGKFADWVAFINRKPGVVTDPGRLVVATLRAREIESEQEPPQHFAVRYDEENQLGLTPHKNHYYAVDIPLEEACRIGSIE</sequence>
<dbReference type="EMBL" id="JAPQKO010000008">
    <property type="protein sequence ID" value="KAJ5151962.1"/>
    <property type="molecule type" value="Genomic_DNA"/>
</dbReference>
<dbReference type="Proteomes" id="UP001146351">
    <property type="component" value="Unassembled WGS sequence"/>
</dbReference>
<reference evidence="1" key="1">
    <citation type="submission" date="2022-11" db="EMBL/GenBank/DDBJ databases">
        <authorList>
            <person name="Petersen C."/>
        </authorList>
    </citation>
    <scope>NUCLEOTIDE SEQUENCE</scope>
    <source>
        <strain evidence="1">IBT 21917</strain>
    </source>
</reference>